<name>A0A2P5B136_PARAD</name>
<evidence type="ECO:0000313" key="1">
    <source>
        <dbReference type="EMBL" id="PON42494.1"/>
    </source>
</evidence>
<keyword evidence="2" id="KW-1185">Reference proteome</keyword>
<comment type="caution">
    <text evidence="1">The sequence shown here is derived from an EMBL/GenBank/DDBJ whole genome shotgun (WGS) entry which is preliminary data.</text>
</comment>
<gene>
    <name evidence="1" type="ORF">PanWU01x14_281360</name>
</gene>
<organism evidence="1 2">
    <name type="scientific">Parasponia andersonii</name>
    <name type="common">Sponia andersonii</name>
    <dbReference type="NCBI Taxonomy" id="3476"/>
    <lineage>
        <taxon>Eukaryota</taxon>
        <taxon>Viridiplantae</taxon>
        <taxon>Streptophyta</taxon>
        <taxon>Embryophyta</taxon>
        <taxon>Tracheophyta</taxon>
        <taxon>Spermatophyta</taxon>
        <taxon>Magnoliopsida</taxon>
        <taxon>eudicotyledons</taxon>
        <taxon>Gunneridae</taxon>
        <taxon>Pentapetalae</taxon>
        <taxon>rosids</taxon>
        <taxon>fabids</taxon>
        <taxon>Rosales</taxon>
        <taxon>Cannabaceae</taxon>
        <taxon>Parasponia</taxon>
    </lineage>
</organism>
<sequence length="104" mass="10955">MALFVEDLEALGAVVRREAGDDLDLAEGPDVAVPDDDVAALEEVLVGLGVVEPPDDRPDGGDGGGDLLDHGGARLVRLNLVRVVTRHRVWQQGRGGRRALLGEA</sequence>
<accession>A0A2P5B136</accession>
<dbReference type="AlphaFoldDB" id="A0A2P5B136"/>
<proteinExistence type="predicted"/>
<reference evidence="2" key="1">
    <citation type="submission" date="2016-06" db="EMBL/GenBank/DDBJ databases">
        <title>Parallel loss of symbiosis genes in relatives of nitrogen-fixing non-legume Parasponia.</title>
        <authorList>
            <person name="Van Velzen R."/>
            <person name="Holmer R."/>
            <person name="Bu F."/>
            <person name="Rutten L."/>
            <person name="Van Zeijl A."/>
            <person name="Liu W."/>
            <person name="Santuari L."/>
            <person name="Cao Q."/>
            <person name="Sharma T."/>
            <person name="Shen D."/>
            <person name="Roswanjaya Y."/>
            <person name="Wardhani T."/>
            <person name="Kalhor M.S."/>
            <person name="Jansen J."/>
            <person name="Van den Hoogen J."/>
            <person name="Gungor B."/>
            <person name="Hartog M."/>
            <person name="Hontelez J."/>
            <person name="Verver J."/>
            <person name="Yang W.-C."/>
            <person name="Schijlen E."/>
            <person name="Repin R."/>
            <person name="Schilthuizen M."/>
            <person name="Schranz E."/>
            <person name="Heidstra R."/>
            <person name="Miyata K."/>
            <person name="Fedorova E."/>
            <person name="Kohlen W."/>
            <person name="Bisseling T."/>
            <person name="Smit S."/>
            <person name="Geurts R."/>
        </authorList>
    </citation>
    <scope>NUCLEOTIDE SEQUENCE [LARGE SCALE GENOMIC DNA]</scope>
    <source>
        <strain evidence="2">cv. WU1-14</strain>
    </source>
</reference>
<dbReference type="EMBL" id="JXTB01000391">
    <property type="protein sequence ID" value="PON42494.1"/>
    <property type="molecule type" value="Genomic_DNA"/>
</dbReference>
<dbReference type="Proteomes" id="UP000237105">
    <property type="component" value="Unassembled WGS sequence"/>
</dbReference>
<protein>
    <submittedName>
        <fullName evidence="1">Uncharacterized protein</fullName>
    </submittedName>
</protein>
<evidence type="ECO:0000313" key="2">
    <source>
        <dbReference type="Proteomes" id="UP000237105"/>
    </source>
</evidence>